<dbReference type="Pfam" id="PF13202">
    <property type="entry name" value="EF-hand_5"/>
    <property type="match status" value="3"/>
</dbReference>
<name>A0A2T4JCW3_FUSBL</name>
<evidence type="ECO:0000313" key="3">
    <source>
        <dbReference type="EMBL" id="PTE15752.1"/>
    </source>
</evidence>
<feature type="chain" id="PRO_5015684754" evidence="1">
    <location>
        <begin position="26"/>
        <end position="166"/>
    </location>
</feature>
<dbReference type="PROSITE" id="PS50222">
    <property type="entry name" value="EF_HAND_2"/>
    <property type="match status" value="2"/>
</dbReference>
<dbReference type="AlphaFoldDB" id="A0A2T4JCW3"/>
<dbReference type="RefSeq" id="WP_107672428.1">
    <property type="nucleotide sequence ID" value="NZ_PZKE01000003.1"/>
</dbReference>
<dbReference type="EMBL" id="PZKE01000003">
    <property type="protein sequence ID" value="PTE15752.1"/>
    <property type="molecule type" value="Genomic_DNA"/>
</dbReference>
<dbReference type="SUPFAM" id="SSF47473">
    <property type="entry name" value="EF-hand"/>
    <property type="match status" value="1"/>
</dbReference>
<gene>
    <name evidence="3" type="ORF">C5F44_03980</name>
</gene>
<comment type="caution">
    <text evidence="3">The sequence shown here is derived from an EMBL/GenBank/DDBJ whole genome shotgun (WGS) entry which is preliminary data.</text>
</comment>
<dbReference type="InterPro" id="IPR002048">
    <property type="entry name" value="EF_hand_dom"/>
</dbReference>
<sequence>MTTRALSLTLALPLALGLAGTGALAQTFVPGQQFLTMWDRNGDGAVTLPEARERRDEIFTTFDANADGILSPDELAALDDARTDMRAQMQEARSEAGMGKGMGKDMGMGMGHGKGAGVGGGGAALRDANGDGQVTREEFVGLTTAFFARMDRNGDGSLTTGDFGRR</sequence>
<feature type="domain" description="EF-hand" evidence="2">
    <location>
        <begin position="50"/>
        <end position="85"/>
    </location>
</feature>
<feature type="domain" description="EF-hand" evidence="2">
    <location>
        <begin position="127"/>
        <end position="149"/>
    </location>
</feature>
<dbReference type="PROSITE" id="PS00018">
    <property type="entry name" value="EF_HAND_1"/>
    <property type="match status" value="3"/>
</dbReference>
<dbReference type="Gene3D" id="1.10.238.10">
    <property type="entry name" value="EF-hand"/>
    <property type="match status" value="2"/>
</dbReference>
<dbReference type="InterPro" id="IPR011992">
    <property type="entry name" value="EF-hand-dom_pair"/>
</dbReference>
<proteinExistence type="predicted"/>
<evidence type="ECO:0000259" key="2">
    <source>
        <dbReference type="PROSITE" id="PS50222"/>
    </source>
</evidence>
<keyword evidence="4" id="KW-1185">Reference proteome</keyword>
<feature type="signal peptide" evidence="1">
    <location>
        <begin position="1"/>
        <end position="25"/>
    </location>
</feature>
<accession>A0A2T4JCW3</accession>
<dbReference type="GO" id="GO:0005509">
    <property type="term" value="F:calcium ion binding"/>
    <property type="evidence" value="ECO:0007669"/>
    <property type="project" value="InterPro"/>
</dbReference>
<dbReference type="Proteomes" id="UP000241362">
    <property type="component" value="Unassembled WGS sequence"/>
</dbReference>
<keyword evidence="1" id="KW-0732">Signal</keyword>
<protein>
    <submittedName>
        <fullName evidence="3">Calcium-binding protein</fullName>
    </submittedName>
</protein>
<evidence type="ECO:0000256" key="1">
    <source>
        <dbReference type="SAM" id="SignalP"/>
    </source>
</evidence>
<reference evidence="3 4" key="1">
    <citation type="submission" date="2018-03" db="EMBL/GenBank/DDBJ databases">
        <title>Rhodobacter blasticus.</title>
        <authorList>
            <person name="Meyer T.E."/>
            <person name="Miller S."/>
            <person name="Lodha T."/>
            <person name="Gandham S."/>
            <person name="Chintalapati S."/>
            <person name="Chintalapati V.R."/>
        </authorList>
    </citation>
    <scope>NUCLEOTIDE SEQUENCE [LARGE SCALE GENOMIC DNA]</scope>
    <source>
        <strain evidence="3 4">DSM 2131</strain>
    </source>
</reference>
<dbReference type="InterPro" id="IPR018247">
    <property type="entry name" value="EF_Hand_1_Ca_BS"/>
</dbReference>
<evidence type="ECO:0000313" key="4">
    <source>
        <dbReference type="Proteomes" id="UP000241362"/>
    </source>
</evidence>
<organism evidence="3 4">
    <name type="scientific">Fuscovulum blasticum DSM 2131</name>
    <dbReference type="NCBI Taxonomy" id="1188250"/>
    <lineage>
        <taxon>Bacteria</taxon>
        <taxon>Pseudomonadati</taxon>
        <taxon>Pseudomonadota</taxon>
        <taxon>Alphaproteobacteria</taxon>
        <taxon>Rhodobacterales</taxon>
        <taxon>Paracoccaceae</taxon>
        <taxon>Pseudogemmobacter</taxon>
    </lineage>
</organism>